<dbReference type="Pfam" id="PF13609">
    <property type="entry name" value="Porin_4"/>
    <property type="match status" value="1"/>
</dbReference>
<keyword evidence="4" id="KW-1134">Transmembrane beta strand</keyword>
<dbReference type="GO" id="GO:0046930">
    <property type="term" value="C:pore complex"/>
    <property type="evidence" value="ECO:0007669"/>
    <property type="project" value="UniProtKB-KW"/>
</dbReference>
<evidence type="ECO:0000256" key="9">
    <source>
        <dbReference type="ARBA" id="ARBA00023136"/>
    </source>
</evidence>
<evidence type="ECO:0000256" key="3">
    <source>
        <dbReference type="ARBA" id="ARBA00022448"/>
    </source>
</evidence>
<keyword evidence="3" id="KW-0813">Transport</keyword>
<evidence type="ECO:0000259" key="12">
    <source>
        <dbReference type="Pfam" id="PF13609"/>
    </source>
</evidence>
<keyword evidence="8" id="KW-0626">Porin</keyword>
<dbReference type="PANTHER" id="PTHR34501">
    <property type="entry name" value="PROTEIN YDDL-RELATED"/>
    <property type="match status" value="1"/>
</dbReference>
<proteinExistence type="predicted"/>
<keyword evidence="6 11" id="KW-0732">Signal</keyword>
<evidence type="ECO:0000256" key="5">
    <source>
        <dbReference type="ARBA" id="ARBA00022692"/>
    </source>
</evidence>
<dbReference type="CDD" id="cd00342">
    <property type="entry name" value="gram_neg_porins"/>
    <property type="match status" value="1"/>
</dbReference>
<comment type="subunit">
    <text evidence="2">Homotrimer.</text>
</comment>
<dbReference type="EMBL" id="CP054840">
    <property type="protein sequence ID" value="QKV53003.1"/>
    <property type="molecule type" value="Genomic_DNA"/>
</dbReference>
<reference evidence="13 14" key="1">
    <citation type="submission" date="2020-06" db="EMBL/GenBank/DDBJ databases">
        <title>Acidovorax antarctica sp. nov., isolated from Corinth ice sheet soil, Antarctic Fields Peninsula.</title>
        <authorList>
            <person name="Xu Q."/>
            <person name="Peng F."/>
        </authorList>
    </citation>
    <scope>NUCLEOTIDE SEQUENCE [LARGE SCALE GENOMIC DNA]</scope>
    <source>
        <strain evidence="13 14">16-35-5</strain>
    </source>
</reference>
<organism evidence="13 14">
    <name type="scientific">Comamonas antarctica</name>
    <dbReference type="NCBI Taxonomy" id="2743470"/>
    <lineage>
        <taxon>Bacteria</taxon>
        <taxon>Pseudomonadati</taxon>
        <taxon>Pseudomonadota</taxon>
        <taxon>Betaproteobacteria</taxon>
        <taxon>Burkholderiales</taxon>
        <taxon>Comamonadaceae</taxon>
        <taxon>Comamonas</taxon>
    </lineage>
</organism>
<feature type="chain" id="PRO_5027036153" evidence="11">
    <location>
        <begin position="20"/>
        <end position="346"/>
    </location>
</feature>
<dbReference type="AlphaFoldDB" id="A0A6N1X3Z1"/>
<feature type="domain" description="Porin" evidence="12">
    <location>
        <begin position="9"/>
        <end position="314"/>
    </location>
</feature>
<keyword evidence="7" id="KW-0406">Ion transport</keyword>
<name>A0A6N1X3Z1_9BURK</name>
<evidence type="ECO:0000256" key="10">
    <source>
        <dbReference type="ARBA" id="ARBA00023237"/>
    </source>
</evidence>
<evidence type="ECO:0000313" key="14">
    <source>
        <dbReference type="Proteomes" id="UP000509579"/>
    </source>
</evidence>
<protein>
    <submittedName>
        <fullName evidence="13">Porin</fullName>
    </submittedName>
</protein>
<keyword evidence="5" id="KW-0812">Transmembrane</keyword>
<dbReference type="RefSeq" id="WP_175503880.1">
    <property type="nucleotide sequence ID" value="NZ_CP054840.1"/>
</dbReference>
<evidence type="ECO:0000256" key="8">
    <source>
        <dbReference type="ARBA" id="ARBA00023114"/>
    </source>
</evidence>
<dbReference type="InterPro" id="IPR033900">
    <property type="entry name" value="Gram_neg_porin_domain"/>
</dbReference>
<evidence type="ECO:0000256" key="4">
    <source>
        <dbReference type="ARBA" id="ARBA00022452"/>
    </source>
</evidence>
<keyword evidence="14" id="KW-1185">Reference proteome</keyword>
<feature type="signal peptide" evidence="11">
    <location>
        <begin position="1"/>
        <end position="19"/>
    </location>
</feature>
<dbReference type="Proteomes" id="UP000509579">
    <property type="component" value="Chromosome"/>
</dbReference>
<sequence>MKKFLVSSLVLAATGCAYSQTTITLSGSIYAGLGFNSGGASVRTALGGPSSFMFSGKEDLGGGLSALFKLENAFNADTGNTASAAFFDKQAFVGLQGPWGTVRMGRIYTPSFATLALVADPTGTFGVFTATNLMESHGVRLNNGIIYNSPGFNPWTYARKGFFGALAHFFGESPTGGSSQNSATGFNFGYGAGPLDIELSHQRSNLYTNPTLDVDSKSTIVAANYKWGNAKLYLAYSDNSARNQANQARVKDNTDVLLGVSYPLGRGVLSASYIRKDNKLVPQNDANQLGAMYEYFLSKRSKVTLGFARIHNRNPDRPYRVVNGYAGTTAATAGTTAITLGMTHRF</sequence>
<dbReference type="GO" id="GO:0006811">
    <property type="term" value="P:monoatomic ion transport"/>
    <property type="evidence" value="ECO:0007669"/>
    <property type="project" value="UniProtKB-KW"/>
</dbReference>
<dbReference type="PANTHER" id="PTHR34501:SF9">
    <property type="entry name" value="MAJOR OUTER MEMBRANE PROTEIN P.IA"/>
    <property type="match status" value="1"/>
</dbReference>
<evidence type="ECO:0000313" key="13">
    <source>
        <dbReference type="EMBL" id="QKV53003.1"/>
    </source>
</evidence>
<accession>A0A6N1X3Z1</accession>
<comment type="subcellular location">
    <subcellularLocation>
        <location evidence="1">Cell outer membrane</location>
        <topology evidence="1">Multi-pass membrane protein</topology>
    </subcellularLocation>
</comment>
<keyword evidence="9" id="KW-0472">Membrane</keyword>
<dbReference type="KEGG" id="aant:HUK68_08950"/>
<dbReference type="InterPro" id="IPR050298">
    <property type="entry name" value="Gram-neg_bact_OMP"/>
</dbReference>
<evidence type="ECO:0000256" key="11">
    <source>
        <dbReference type="SAM" id="SignalP"/>
    </source>
</evidence>
<dbReference type="GO" id="GO:0015288">
    <property type="term" value="F:porin activity"/>
    <property type="evidence" value="ECO:0007669"/>
    <property type="project" value="UniProtKB-KW"/>
</dbReference>
<dbReference type="GO" id="GO:0009279">
    <property type="term" value="C:cell outer membrane"/>
    <property type="evidence" value="ECO:0007669"/>
    <property type="project" value="UniProtKB-SubCell"/>
</dbReference>
<keyword evidence="10" id="KW-0998">Cell outer membrane</keyword>
<evidence type="ECO:0000256" key="1">
    <source>
        <dbReference type="ARBA" id="ARBA00004571"/>
    </source>
</evidence>
<dbReference type="Gene3D" id="2.40.160.10">
    <property type="entry name" value="Porin"/>
    <property type="match status" value="1"/>
</dbReference>
<dbReference type="PROSITE" id="PS51257">
    <property type="entry name" value="PROKAR_LIPOPROTEIN"/>
    <property type="match status" value="1"/>
</dbReference>
<evidence type="ECO:0000256" key="7">
    <source>
        <dbReference type="ARBA" id="ARBA00023065"/>
    </source>
</evidence>
<gene>
    <name evidence="13" type="ORF">HUK68_08950</name>
</gene>
<dbReference type="InterPro" id="IPR023614">
    <property type="entry name" value="Porin_dom_sf"/>
</dbReference>
<evidence type="ECO:0000256" key="6">
    <source>
        <dbReference type="ARBA" id="ARBA00022729"/>
    </source>
</evidence>
<dbReference type="SUPFAM" id="SSF56935">
    <property type="entry name" value="Porins"/>
    <property type="match status" value="1"/>
</dbReference>
<evidence type="ECO:0000256" key="2">
    <source>
        <dbReference type="ARBA" id="ARBA00011233"/>
    </source>
</evidence>